<keyword evidence="9 12" id="KW-1133">Transmembrane helix</keyword>
<dbReference type="PANTHER" id="PTHR34220:SF7">
    <property type="entry name" value="SENSOR HISTIDINE KINASE YPDA"/>
    <property type="match status" value="1"/>
</dbReference>
<feature type="domain" description="Histidine kinase" evidence="13">
    <location>
        <begin position="467"/>
        <end position="572"/>
    </location>
</feature>
<comment type="caution">
    <text evidence="15">The sequence shown here is derived from an EMBL/GenBank/DDBJ whole genome shotgun (WGS) entry which is preliminary data.</text>
</comment>
<dbReference type="Pfam" id="PF00672">
    <property type="entry name" value="HAMP"/>
    <property type="match status" value="1"/>
</dbReference>
<dbReference type="CDD" id="cd12912">
    <property type="entry name" value="PDC2_MCP_like"/>
    <property type="match status" value="1"/>
</dbReference>
<dbReference type="Pfam" id="PF02743">
    <property type="entry name" value="dCache_1"/>
    <property type="match status" value="1"/>
</dbReference>
<dbReference type="SMART" id="SM00304">
    <property type="entry name" value="HAMP"/>
    <property type="match status" value="1"/>
</dbReference>
<dbReference type="InterPro" id="IPR050640">
    <property type="entry name" value="Bact_2-comp_sensor_kinase"/>
</dbReference>
<evidence type="ECO:0000256" key="12">
    <source>
        <dbReference type="SAM" id="Phobius"/>
    </source>
</evidence>
<dbReference type="PRINTS" id="PR00344">
    <property type="entry name" value="BCTRLSENSOR"/>
</dbReference>
<reference evidence="15 16" key="1">
    <citation type="submission" date="2019-03" db="EMBL/GenBank/DDBJ databases">
        <title>Genomic Encyclopedia of Type Strains, Phase IV (KMG-IV): sequencing the most valuable type-strain genomes for metagenomic binning, comparative biology and taxonomic classification.</title>
        <authorList>
            <person name="Goeker M."/>
        </authorList>
    </citation>
    <scope>NUCLEOTIDE SEQUENCE [LARGE SCALE GENOMIC DNA]</scope>
    <source>
        <strain evidence="15 16">LX-B</strain>
    </source>
</reference>
<dbReference type="EMBL" id="SLUN01000030">
    <property type="protein sequence ID" value="TCL61937.1"/>
    <property type="molecule type" value="Genomic_DNA"/>
</dbReference>
<dbReference type="CDD" id="cd06225">
    <property type="entry name" value="HAMP"/>
    <property type="match status" value="1"/>
</dbReference>
<dbReference type="InterPro" id="IPR003660">
    <property type="entry name" value="HAMP_dom"/>
</dbReference>
<gene>
    <name evidence="15" type="ORF">EDC14_103039</name>
</gene>
<dbReference type="Pfam" id="PF02518">
    <property type="entry name" value="HATPase_c"/>
    <property type="match status" value="1"/>
</dbReference>
<evidence type="ECO:0000256" key="2">
    <source>
        <dbReference type="ARBA" id="ARBA00004651"/>
    </source>
</evidence>
<name>A0A4V2QCV7_HYDET</name>
<dbReference type="GO" id="GO:0005886">
    <property type="term" value="C:plasma membrane"/>
    <property type="evidence" value="ECO:0007669"/>
    <property type="project" value="UniProtKB-SubCell"/>
</dbReference>
<dbReference type="InterPro" id="IPR005467">
    <property type="entry name" value="His_kinase_dom"/>
</dbReference>
<keyword evidence="11 12" id="KW-0472">Membrane</keyword>
<dbReference type="Pfam" id="PF06580">
    <property type="entry name" value="His_kinase"/>
    <property type="match status" value="1"/>
</dbReference>
<protein>
    <recommendedName>
        <fullName evidence="3">histidine kinase</fullName>
        <ecNumber evidence="3">2.7.13.3</ecNumber>
    </recommendedName>
</protein>
<evidence type="ECO:0000313" key="16">
    <source>
        <dbReference type="Proteomes" id="UP000295008"/>
    </source>
</evidence>
<keyword evidence="10" id="KW-0902">Two-component regulatory system</keyword>
<dbReference type="Gene3D" id="3.30.450.20">
    <property type="entry name" value="PAS domain"/>
    <property type="match status" value="1"/>
</dbReference>
<dbReference type="SUPFAM" id="SSF158472">
    <property type="entry name" value="HAMP domain-like"/>
    <property type="match status" value="1"/>
</dbReference>
<dbReference type="InterPro" id="IPR010559">
    <property type="entry name" value="Sig_transdc_His_kin_internal"/>
</dbReference>
<dbReference type="Gene3D" id="6.10.340.10">
    <property type="match status" value="1"/>
</dbReference>
<keyword evidence="16" id="KW-1185">Reference proteome</keyword>
<feature type="domain" description="HAMP" evidence="14">
    <location>
        <begin position="308"/>
        <end position="360"/>
    </location>
</feature>
<feature type="transmembrane region" description="Helical" evidence="12">
    <location>
        <begin position="283"/>
        <end position="307"/>
    </location>
</feature>
<keyword evidence="6" id="KW-0808">Transferase</keyword>
<dbReference type="Proteomes" id="UP000295008">
    <property type="component" value="Unassembled WGS sequence"/>
</dbReference>
<dbReference type="InterPro" id="IPR004358">
    <property type="entry name" value="Sig_transdc_His_kin-like_C"/>
</dbReference>
<evidence type="ECO:0000256" key="5">
    <source>
        <dbReference type="ARBA" id="ARBA00022553"/>
    </source>
</evidence>
<evidence type="ECO:0000313" key="15">
    <source>
        <dbReference type="EMBL" id="TCL61937.1"/>
    </source>
</evidence>
<dbReference type="RefSeq" id="WP_132016061.1">
    <property type="nucleotide sequence ID" value="NZ_SLUN01000030.1"/>
</dbReference>
<dbReference type="PROSITE" id="PS50885">
    <property type="entry name" value="HAMP"/>
    <property type="match status" value="1"/>
</dbReference>
<dbReference type="InterPro" id="IPR036890">
    <property type="entry name" value="HATPase_C_sf"/>
</dbReference>
<dbReference type="SUPFAM" id="SSF55874">
    <property type="entry name" value="ATPase domain of HSP90 chaperone/DNA topoisomerase II/histidine kinase"/>
    <property type="match status" value="1"/>
</dbReference>
<organism evidence="15 16">
    <name type="scientific">Hydrogenispora ethanolica</name>
    <dbReference type="NCBI Taxonomy" id="1082276"/>
    <lineage>
        <taxon>Bacteria</taxon>
        <taxon>Bacillati</taxon>
        <taxon>Bacillota</taxon>
        <taxon>Hydrogenispora</taxon>
    </lineage>
</organism>
<evidence type="ECO:0000256" key="1">
    <source>
        <dbReference type="ARBA" id="ARBA00000085"/>
    </source>
</evidence>
<keyword evidence="4" id="KW-1003">Cell membrane</keyword>
<dbReference type="PANTHER" id="PTHR34220">
    <property type="entry name" value="SENSOR HISTIDINE KINASE YPDA"/>
    <property type="match status" value="1"/>
</dbReference>
<comment type="subcellular location">
    <subcellularLocation>
        <location evidence="2">Cell membrane</location>
        <topology evidence="2">Multi-pass membrane protein</topology>
    </subcellularLocation>
</comment>
<evidence type="ECO:0000256" key="7">
    <source>
        <dbReference type="ARBA" id="ARBA00022692"/>
    </source>
</evidence>
<keyword evidence="5" id="KW-0597">Phosphoprotein</keyword>
<keyword evidence="7 12" id="KW-0812">Transmembrane</keyword>
<evidence type="ECO:0000259" key="14">
    <source>
        <dbReference type="PROSITE" id="PS50885"/>
    </source>
</evidence>
<evidence type="ECO:0000259" key="13">
    <source>
        <dbReference type="PROSITE" id="PS50109"/>
    </source>
</evidence>
<keyword evidence="8 15" id="KW-0418">Kinase</keyword>
<sequence>MRKFRSELMLYFLLLILILLATVGGLQYSWTKRTTEKMVSDSTLETLKQIDKNMHSMLGYVQDISLFIIANNDARTFLKLKERSDIIMTRLYENFSNLTGAAFIASINIYGDNGLKLETEGPSRDLSGGIIAGYERRIPKSGYYMLTPTYRRNYQAVGEQYVISFYRQINDINDLTRRLGTLRIDINENTINLLYRNIHLGQTGYVFVVNKEGFVVSHSQKEKISRSLRNESYFKPVFDGKEGYYRRSIGGRDMLITYYTSADQDLIYVEVIPFAELLKDTMFIGRLSLTVILIASLVALVMSYLIASKVTDPIKKLTGLMQRVERGDLDVVIDIERKDEIGALAASFNSMIGRLKRLIDEVYKTRLKRKEAELKALQAQIDPHFLYNTLDTIYWTSRQENASKSGELVEALAKLFRLSLNKGNEITTIEKEVEHLGSYLFIQKMRYDEEPQIEIAIDPQLYPYHTIKLILQPLVENALYHGIAEIDGPGKIRVTGAEVSGEIVFEVSDNGVGMTDAKIREIFQENAGDQGGYGLKNVDERIRLYFGERYGIEIDSAPGRGTRVRVRIPKYIERNGANGVA</sequence>
<evidence type="ECO:0000256" key="4">
    <source>
        <dbReference type="ARBA" id="ARBA00022475"/>
    </source>
</evidence>
<evidence type="ECO:0000256" key="3">
    <source>
        <dbReference type="ARBA" id="ARBA00012438"/>
    </source>
</evidence>
<evidence type="ECO:0000256" key="9">
    <source>
        <dbReference type="ARBA" id="ARBA00022989"/>
    </source>
</evidence>
<dbReference type="EC" id="2.7.13.3" evidence="3"/>
<dbReference type="InterPro" id="IPR033479">
    <property type="entry name" value="dCache_1"/>
</dbReference>
<dbReference type="AlphaFoldDB" id="A0A4V2QCV7"/>
<evidence type="ECO:0000256" key="10">
    <source>
        <dbReference type="ARBA" id="ARBA00023012"/>
    </source>
</evidence>
<dbReference type="InterPro" id="IPR003594">
    <property type="entry name" value="HATPase_dom"/>
</dbReference>
<dbReference type="OrthoDB" id="9809348at2"/>
<dbReference type="Gene3D" id="3.30.565.10">
    <property type="entry name" value="Histidine kinase-like ATPase, C-terminal domain"/>
    <property type="match status" value="1"/>
</dbReference>
<evidence type="ECO:0000256" key="6">
    <source>
        <dbReference type="ARBA" id="ARBA00022679"/>
    </source>
</evidence>
<evidence type="ECO:0000256" key="8">
    <source>
        <dbReference type="ARBA" id="ARBA00022777"/>
    </source>
</evidence>
<dbReference type="SMART" id="SM00387">
    <property type="entry name" value="HATPase_c"/>
    <property type="match status" value="1"/>
</dbReference>
<dbReference type="GO" id="GO:0000155">
    <property type="term" value="F:phosphorelay sensor kinase activity"/>
    <property type="evidence" value="ECO:0007669"/>
    <property type="project" value="InterPro"/>
</dbReference>
<dbReference type="PROSITE" id="PS50109">
    <property type="entry name" value="HIS_KIN"/>
    <property type="match status" value="1"/>
</dbReference>
<evidence type="ECO:0000256" key="11">
    <source>
        <dbReference type="ARBA" id="ARBA00023136"/>
    </source>
</evidence>
<proteinExistence type="predicted"/>
<comment type="catalytic activity">
    <reaction evidence="1">
        <text>ATP + protein L-histidine = ADP + protein N-phospho-L-histidine.</text>
        <dbReference type="EC" id="2.7.13.3"/>
    </reaction>
</comment>
<accession>A0A4V2QCV7</accession>